<evidence type="ECO:0000313" key="2">
    <source>
        <dbReference type="Proteomes" id="UP000030762"/>
    </source>
</evidence>
<dbReference type="InterPro" id="IPR050754">
    <property type="entry name" value="FKBP4/5/8-like"/>
</dbReference>
<dbReference type="RefSeq" id="XP_008611899.1">
    <property type="nucleotide sequence ID" value="XM_008613677.1"/>
</dbReference>
<dbReference type="GO" id="GO:0012505">
    <property type="term" value="C:endomembrane system"/>
    <property type="evidence" value="ECO:0007669"/>
    <property type="project" value="TreeGrafter"/>
</dbReference>
<sequence length="461" mass="50980">MTSYAAWEKYDVEKVMQQMEEEEKKERQQIQAQDYEKKKVHVVADAGDSAEVLATKAALAALKAKKAAARAPRAGPSPPASFNQVQELERQASLLQRKSVAIQTAMTARGKADALLKKGHAAAAIDEYKHVLSAMDDLDGIIPQLQLSEEVLEANKPVEKEACTDHHDCSCHEPEKSAPVVVQPLPKSSDLKGIAHMLRIDALLGLGKCELERCHFGAASEHLKLALLQDGNHLGAWRLRGTAFMSMGATLIGMLHLNKVVLLEGSDSGDGSKQLAEVEDELVQDVVSEDEVYSAAMQYLQRPTHKETIERMVLLREEADVIMLEGFYAYSNQKYQAILDTLEALPWSHPALLDLGCACHASIAGGLFEVKKQFPLAIRHCEALLMHQPLHTATIYRLGQCYRQTSQFELAATMLQRALASLDPASPGRRLVLDELERNAFDRSELDIEYIKRVEGQSSEP</sequence>
<dbReference type="OrthoDB" id="70500at2759"/>
<keyword evidence="2" id="KW-1185">Reference proteome</keyword>
<dbReference type="GO" id="GO:0016020">
    <property type="term" value="C:membrane"/>
    <property type="evidence" value="ECO:0007669"/>
    <property type="project" value="TreeGrafter"/>
</dbReference>
<dbReference type="AlphaFoldDB" id="T0RPU2"/>
<dbReference type="GO" id="GO:0005740">
    <property type="term" value="C:mitochondrial envelope"/>
    <property type="evidence" value="ECO:0007669"/>
    <property type="project" value="TreeGrafter"/>
</dbReference>
<dbReference type="Proteomes" id="UP000030762">
    <property type="component" value="Unassembled WGS sequence"/>
</dbReference>
<reference evidence="1 2" key="1">
    <citation type="submission" date="2012-04" db="EMBL/GenBank/DDBJ databases">
        <title>The Genome Sequence of Saprolegnia declina VS20.</title>
        <authorList>
            <consortium name="The Broad Institute Genome Sequencing Platform"/>
            <person name="Russ C."/>
            <person name="Nusbaum C."/>
            <person name="Tyler B."/>
            <person name="van West P."/>
            <person name="Dieguez-Uribeondo J."/>
            <person name="de Bruijn I."/>
            <person name="Tripathy S."/>
            <person name="Jiang R."/>
            <person name="Young S.K."/>
            <person name="Zeng Q."/>
            <person name="Gargeya S."/>
            <person name="Fitzgerald M."/>
            <person name="Haas B."/>
            <person name="Abouelleil A."/>
            <person name="Alvarado L."/>
            <person name="Arachchi H.M."/>
            <person name="Berlin A."/>
            <person name="Chapman S.B."/>
            <person name="Goldberg J."/>
            <person name="Griggs A."/>
            <person name="Gujja S."/>
            <person name="Hansen M."/>
            <person name="Howarth C."/>
            <person name="Imamovic A."/>
            <person name="Larimer J."/>
            <person name="McCowen C."/>
            <person name="Montmayeur A."/>
            <person name="Murphy C."/>
            <person name="Neiman D."/>
            <person name="Pearson M."/>
            <person name="Priest M."/>
            <person name="Roberts A."/>
            <person name="Saif S."/>
            <person name="Shea T."/>
            <person name="Sisk P."/>
            <person name="Sykes S."/>
            <person name="Wortman J."/>
            <person name="Nusbaum C."/>
            <person name="Birren B."/>
        </authorList>
    </citation>
    <scope>NUCLEOTIDE SEQUENCE [LARGE SCALE GENOMIC DNA]</scope>
    <source>
        <strain evidence="1 2">VS20</strain>
    </source>
</reference>
<dbReference type="GO" id="GO:0044183">
    <property type="term" value="F:protein folding chaperone"/>
    <property type="evidence" value="ECO:0007669"/>
    <property type="project" value="TreeGrafter"/>
</dbReference>
<dbReference type="SMART" id="SM00028">
    <property type="entry name" value="TPR"/>
    <property type="match status" value="2"/>
</dbReference>
<dbReference type="SUPFAM" id="SSF48452">
    <property type="entry name" value="TPR-like"/>
    <property type="match status" value="1"/>
</dbReference>
<dbReference type="PANTHER" id="PTHR46512">
    <property type="entry name" value="PEPTIDYLPROLYL ISOMERASE"/>
    <property type="match status" value="1"/>
</dbReference>
<dbReference type="InParanoid" id="T0RPU2"/>
<protein>
    <submittedName>
        <fullName evidence="1">Uncharacterized protein</fullName>
    </submittedName>
</protein>
<dbReference type="eggNOG" id="ENOG502RY0U">
    <property type="taxonomic scope" value="Eukaryota"/>
</dbReference>
<dbReference type="InterPro" id="IPR011990">
    <property type="entry name" value="TPR-like_helical_dom_sf"/>
</dbReference>
<dbReference type="InterPro" id="IPR019734">
    <property type="entry name" value="TPR_rpt"/>
</dbReference>
<dbReference type="OMA" id="LAMLHYN"/>
<evidence type="ECO:0000313" key="1">
    <source>
        <dbReference type="EMBL" id="EQC34493.1"/>
    </source>
</evidence>
<dbReference type="GeneID" id="19948547"/>
<dbReference type="STRING" id="1156394.T0RPU2"/>
<name>T0RPU2_SAPDV</name>
<dbReference type="GO" id="GO:0005829">
    <property type="term" value="C:cytosol"/>
    <property type="evidence" value="ECO:0007669"/>
    <property type="project" value="TreeGrafter"/>
</dbReference>
<dbReference type="PANTHER" id="PTHR46512:SF1">
    <property type="entry name" value="PEPTIDYLPROLYL ISOMERASE"/>
    <property type="match status" value="1"/>
</dbReference>
<dbReference type="EMBL" id="JH767154">
    <property type="protein sequence ID" value="EQC34493.1"/>
    <property type="molecule type" value="Genomic_DNA"/>
</dbReference>
<accession>T0RPU2</accession>
<gene>
    <name evidence="1" type="ORF">SDRG_07820</name>
</gene>
<organism evidence="1 2">
    <name type="scientific">Saprolegnia diclina (strain VS20)</name>
    <dbReference type="NCBI Taxonomy" id="1156394"/>
    <lineage>
        <taxon>Eukaryota</taxon>
        <taxon>Sar</taxon>
        <taxon>Stramenopiles</taxon>
        <taxon>Oomycota</taxon>
        <taxon>Saprolegniomycetes</taxon>
        <taxon>Saprolegniales</taxon>
        <taxon>Saprolegniaceae</taxon>
        <taxon>Saprolegnia</taxon>
    </lineage>
</organism>
<dbReference type="VEuPathDB" id="FungiDB:SDRG_07820"/>
<proteinExistence type="predicted"/>
<dbReference type="Gene3D" id="1.25.40.10">
    <property type="entry name" value="Tetratricopeptide repeat domain"/>
    <property type="match status" value="2"/>
</dbReference>